<gene>
    <name evidence="3" type="ORF">ALECFALPRED_004420</name>
</gene>
<feature type="compositionally biased region" description="Basic and acidic residues" evidence="2">
    <location>
        <begin position="581"/>
        <end position="590"/>
    </location>
</feature>
<dbReference type="AlphaFoldDB" id="A0A8H3FY74"/>
<evidence type="ECO:0000256" key="2">
    <source>
        <dbReference type="SAM" id="MobiDB-lite"/>
    </source>
</evidence>
<feature type="region of interest" description="Disordered" evidence="2">
    <location>
        <begin position="390"/>
        <end position="540"/>
    </location>
</feature>
<feature type="compositionally biased region" description="Polar residues" evidence="2">
    <location>
        <begin position="356"/>
        <end position="367"/>
    </location>
</feature>
<protein>
    <submittedName>
        <fullName evidence="3">Uncharacterized protein</fullName>
    </submittedName>
</protein>
<proteinExistence type="predicted"/>
<evidence type="ECO:0000313" key="4">
    <source>
        <dbReference type="Proteomes" id="UP000664203"/>
    </source>
</evidence>
<evidence type="ECO:0000313" key="3">
    <source>
        <dbReference type="EMBL" id="CAF9929646.1"/>
    </source>
</evidence>
<organism evidence="3 4">
    <name type="scientific">Alectoria fallacina</name>
    <dbReference type="NCBI Taxonomy" id="1903189"/>
    <lineage>
        <taxon>Eukaryota</taxon>
        <taxon>Fungi</taxon>
        <taxon>Dikarya</taxon>
        <taxon>Ascomycota</taxon>
        <taxon>Pezizomycotina</taxon>
        <taxon>Lecanoromycetes</taxon>
        <taxon>OSLEUM clade</taxon>
        <taxon>Lecanoromycetidae</taxon>
        <taxon>Lecanorales</taxon>
        <taxon>Lecanorineae</taxon>
        <taxon>Parmeliaceae</taxon>
        <taxon>Alectoria</taxon>
    </lineage>
</organism>
<feature type="coiled-coil region" evidence="1">
    <location>
        <begin position="251"/>
        <end position="285"/>
    </location>
</feature>
<sequence>MASAMDPIPSFVHLNDSVPSWLSKLDDLTVSVAEHNARFLQMARFGSRLLKKKNVSTESLREGPVQYYAIEGETTAKATETYVPPNPSHQCLSHTSRARNAANNTTLVRKRRGSNTSVISGQPRYRTKSMVVVYYDSAVQESFESLFRSIAGARSNLRKGKMTASFKARMASLGKEESSYPAVGEFSMLNPKMLRVGLRRRTLGPDFNTDAKLSAFDEADKDLEITQNLCEVAAHQFLRDGDCRLEIEGMRKKFENCRGLAKREIERLKEEEAQEQEEKEVKEEQLPVVQYVEAKVNPPPPLKQINFTGTGTIEIDDASDTESVHIDLPAFRSRARRNLRVVVSDSEPDRDEYSDEFTNGANATERSPSYLGTDVKSGIGNASNNCVHDNLSNVSSESDDDTSGAIFNNRDPNHRTSAIQSENDTPNPIERSNTVKRRADDGGMDLKNIISPWPRAYDKSSSSQKDRRPGKRVRLTRGQGPVSYDMKHHPMDDVLRPKYSAKRRANRRQVPEESSDSDEEIDEEHTIDTPSGKVISSNAHRRWSSRNIHKNKAPIYSAKWHPLDQMLRDNASSRIVSKKGGHSEKNRKNTSDSSFTLKDEESPTAINSDLDPDHDATYNASELGKETVPTSPDRRRSTRVSSKDAPPNYDMKYHVMDSTLRPKAAAKRMKSKLHSASTLCTSSKPSSKSAPFAKTPTKKPARFSPKSSPRLSIHPEYDFDGSDVPVAPAWSQLQNPYLNRRSLDWAEIRQMDRFAYLLQKGAPLHGNILPQDWTHGFVNKVLFGEGVITLDEFNSREGTELLKPRYESVRLGLQNFFDSKPEPCSKDDWTLSKTEGFDVYDMKRGSKYWKHRKYSVVEGTKTISSSNILGIAAGTAKHMTVSNNQEATDIISEEQERKEAKAHTSMQHAKNRRTNSIKFSLKRPPASEVDTEGTMFVDREDNGELGLMIETEDTLVANMRGEHVPSSIMSDAALEKLLFPVEQYLREDSIQEFTAELVSSDPGSSESAGPVPARPDKTVVDESSSIASEAKAMNLDTSSNRRLAEPISLGKEEIAPRANIGPRDGSGEPQTPKVEVKTRKRKSRIDVTVAVYEDLPGRTPLVKKMISMNPASPGTDIPKENLEDDGSVGNSSQVEIGTPRTRRY</sequence>
<comment type="caution">
    <text evidence="3">The sequence shown here is derived from an EMBL/GenBank/DDBJ whole genome shotgun (WGS) entry which is preliminary data.</text>
</comment>
<reference evidence="3" key="1">
    <citation type="submission" date="2021-03" db="EMBL/GenBank/DDBJ databases">
        <authorList>
            <person name="Tagirdzhanova G."/>
        </authorList>
    </citation>
    <scope>NUCLEOTIDE SEQUENCE</scope>
</reference>
<feature type="compositionally biased region" description="Polar residues" evidence="2">
    <location>
        <begin position="415"/>
        <end position="432"/>
    </location>
</feature>
<keyword evidence="4" id="KW-1185">Reference proteome</keyword>
<feature type="compositionally biased region" description="Acidic residues" evidence="2">
    <location>
        <begin position="346"/>
        <end position="355"/>
    </location>
</feature>
<feature type="region of interest" description="Disordered" evidence="2">
    <location>
        <begin position="576"/>
        <end position="712"/>
    </location>
</feature>
<feature type="compositionally biased region" description="Acidic residues" evidence="2">
    <location>
        <begin position="513"/>
        <end position="525"/>
    </location>
</feature>
<dbReference type="EMBL" id="CAJPDR010000271">
    <property type="protein sequence ID" value="CAF9929646.1"/>
    <property type="molecule type" value="Genomic_DNA"/>
</dbReference>
<evidence type="ECO:0000256" key="1">
    <source>
        <dbReference type="SAM" id="Coils"/>
    </source>
</evidence>
<feature type="compositionally biased region" description="Basic and acidic residues" evidence="2">
    <location>
        <begin position="485"/>
        <end position="496"/>
    </location>
</feature>
<feature type="region of interest" description="Disordered" evidence="2">
    <location>
        <begin position="1105"/>
        <end position="1144"/>
    </location>
</feature>
<feature type="region of interest" description="Disordered" evidence="2">
    <location>
        <begin position="997"/>
        <end position="1080"/>
    </location>
</feature>
<accession>A0A8H3FY74</accession>
<feature type="compositionally biased region" description="Low complexity" evidence="2">
    <location>
        <begin position="675"/>
        <end position="695"/>
    </location>
</feature>
<keyword evidence="1" id="KW-0175">Coiled coil</keyword>
<name>A0A8H3FY74_9LECA</name>
<feature type="compositionally biased region" description="Basic residues" evidence="2">
    <location>
        <begin position="664"/>
        <end position="673"/>
    </location>
</feature>
<dbReference type="Proteomes" id="UP000664203">
    <property type="component" value="Unassembled WGS sequence"/>
</dbReference>
<dbReference type="OrthoDB" id="5430111at2759"/>
<feature type="region of interest" description="Disordered" evidence="2">
    <location>
        <begin position="342"/>
        <end position="376"/>
    </location>
</feature>